<feature type="region of interest" description="Disordered" evidence="1">
    <location>
        <begin position="287"/>
        <end position="312"/>
    </location>
</feature>
<protein>
    <recommendedName>
        <fullName evidence="5">Hydrophobin</fullName>
    </recommendedName>
</protein>
<reference evidence="3 4" key="1">
    <citation type="submission" date="2017-11" db="EMBL/GenBank/DDBJ databases">
        <title>Comparative genomics of Botrytis spp.</title>
        <authorList>
            <person name="Valero-Jimenez C.A."/>
            <person name="Tapia P."/>
            <person name="Veloso J."/>
            <person name="Silva-Moreno E."/>
            <person name="Staats M."/>
            <person name="Valdes J.H."/>
            <person name="Van Kan J.A.L."/>
        </authorList>
    </citation>
    <scope>NUCLEOTIDE SEQUENCE [LARGE SCALE GENOMIC DNA]</scope>
    <source>
        <strain evidence="3 4">MUCL2830</strain>
    </source>
</reference>
<feature type="signal peptide" evidence="2">
    <location>
        <begin position="1"/>
        <end position="21"/>
    </location>
</feature>
<sequence>MLLIAPILQVILFLSIASSLAVLSPAGSIGSKATAQDGACIKQGGLCAQSPCCKNSGLTCRLDGYGMHFCEHEEGNALPITRSTLDTFHEILQAFGGRASTALNTLALQSEHQEVDEGVGTKIEVSLRLGDETITAKETCSKAGSSCDFHKGEHCCPSLVCHTTRSSSISECRPPSDIKSEDEKTLNVLRKPYLSLEQNLNSNSNTDESLEPKEEKKEEENKWDFLEVIKIPPRLDDITELPKCKPMNMKCNPISGIRVCCPDLDCRQVGPAYEDFECRQALEDLDENEATTSSYREKSSSKSQWLLDGAKS</sequence>
<organism evidence="3 4">
    <name type="scientific">Botryotinia calthae</name>
    <dbReference type="NCBI Taxonomy" id="38488"/>
    <lineage>
        <taxon>Eukaryota</taxon>
        <taxon>Fungi</taxon>
        <taxon>Dikarya</taxon>
        <taxon>Ascomycota</taxon>
        <taxon>Pezizomycotina</taxon>
        <taxon>Leotiomycetes</taxon>
        <taxon>Helotiales</taxon>
        <taxon>Sclerotiniaceae</taxon>
        <taxon>Botryotinia</taxon>
    </lineage>
</organism>
<keyword evidence="4" id="KW-1185">Reference proteome</keyword>
<evidence type="ECO:0000313" key="3">
    <source>
        <dbReference type="EMBL" id="TEY57532.1"/>
    </source>
</evidence>
<evidence type="ECO:0000313" key="4">
    <source>
        <dbReference type="Proteomes" id="UP000297299"/>
    </source>
</evidence>
<evidence type="ECO:0000256" key="2">
    <source>
        <dbReference type="SAM" id="SignalP"/>
    </source>
</evidence>
<comment type="caution">
    <text evidence="3">The sequence shown here is derived from an EMBL/GenBank/DDBJ whole genome shotgun (WGS) entry which is preliminary data.</text>
</comment>
<feature type="chain" id="PRO_5021283285" description="Hydrophobin" evidence="2">
    <location>
        <begin position="22"/>
        <end position="312"/>
    </location>
</feature>
<dbReference type="AlphaFoldDB" id="A0A4Y8CZ46"/>
<accession>A0A4Y8CZ46</accession>
<evidence type="ECO:0000256" key="1">
    <source>
        <dbReference type="SAM" id="MobiDB-lite"/>
    </source>
</evidence>
<feature type="region of interest" description="Disordered" evidence="1">
    <location>
        <begin position="197"/>
        <end position="218"/>
    </location>
</feature>
<gene>
    <name evidence="3" type="ORF">BOTCAL_0215g00140</name>
</gene>
<evidence type="ECO:0008006" key="5">
    <source>
        <dbReference type="Google" id="ProtNLM"/>
    </source>
</evidence>
<name>A0A4Y8CZ46_9HELO</name>
<dbReference type="EMBL" id="PHWZ01000215">
    <property type="protein sequence ID" value="TEY57532.1"/>
    <property type="molecule type" value="Genomic_DNA"/>
</dbReference>
<proteinExistence type="predicted"/>
<dbReference type="Proteomes" id="UP000297299">
    <property type="component" value="Unassembled WGS sequence"/>
</dbReference>
<dbReference type="OrthoDB" id="3548456at2759"/>
<keyword evidence="2" id="KW-0732">Signal</keyword>